<dbReference type="Proteomes" id="UP000662957">
    <property type="component" value="Chromosome"/>
</dbReference>
<reference evidence="1 2" key="1">
    <citation type="submission" date="2021-02" db="EMBL/GenBank/DDBJ databases">
        <title>Brevundimonas sp. CS1 genome sequence.</title>
        <authorList>
            <person name="Lee K."/>
            <person name="Choi Y.-J."/>
            <person name="Son H.-R."/>
        </authorList>
    </citation>
    <scope>NUCLEOTIDE SEQUENCE [LARGE SCALE GENOMIC DNA]</scope>
    <source>
        <strain evidence="1 2">CS1</strain>
    </source>
</reference>
<organism evidence="1 2">
    <name type="scientific">Brevundimonas fontaquae</name>
    <dbReference type="NCBI Taxonomy" id="2813778"/>
    <lineage>
        <taxon>Bacteria</taxon>
        <taxon>Pseudomonadati</taxon>
        <taxon>Pseudomonadota</taxon>
        <taxon>Alphaproteobacteria</taxon>
        <taxon>Caulobacterales</taxon>
        <taxon>Caulobacteraceae</taxon>
        <taxon>Brevundimonas</taxon>
    </lineage>
</organism>
<accession>A0ABX7LNJ1</accession>
<evidence type="ECO:0000313" key="2">
    <source>
        <dbReference type="Proteomes" id="UP000662957"/>
    </source>
</evidence>
<sequence>MRYEIDETNKILLVDIASAGPADRVLEATVDLITRRPELCSWDWIVGCEPMTDDATVQHLDELAKAWGPPPPVEAVTVFISHDRMLHLWARVLDFQFARRKHLIERDIDAAKRLVARRQAARATKMNGK</sequence>
<name>A0ABX7LNJ1_9CAUL</name>
<proteinExistence type="predicted"/>
<dbReference type="EMBL" id="CP070968">
    <property type="protein sequence ID" value="QSF53714.1"/>
    <property type="molecule type" value="Genomic_DNA"/>
</dbReference>
<evidence type="ECO:0000313" key="1">
    <source>
        <dbReference type="EMBL" id="QSF53714.1"/>
    </source>
</evidence>
<keyword evidence="2" id="KW-1185">Reference proteome</keyword>
<evidence type="ECO:0008006" key="3">
    <source>
        <dbReference type="Google" id="ProtNLM"/>
    </source>
</evidence>
<protein>
    <recommendedName>
        <fullName evidence="3">STAS/SEC14 domain-containing protein</fullName>
    </recommendedName>
</protein>
<dbReference type="RefSeq" id="WP_205681353.1">
    <property type="nucleotide sequence ID" value="NZ_CP070968.1"/>
</dbReference>
<gene>
    <name evidence="1" type="ORF">JX001_13190</name>
</gene>